<dbReference type="Proteomes" id="UP000266723">
    <property type="component" value="Unassembled WGS sequence"/>
</dbReference>
<name>A0ABQ7C6E0_BRACR</name>
<evidence type="ECO:0000256" key="4">
    <source>
        <dbReference type="PROSITE-ProRule" id="PRU00024"/>
    </source>
</evidence>
<evidence type="ECO:0000313" key="7">
    <source>
        <dbReference type="EMBL" id="KAF3547154.1"/>
    </source>
</evidence>
<evidence type="ECO:0000256" key="5">
    <source>
        <dbReference type="SAM" id="MobiDB-lite"/>
    </source>
</evidence>
<dbReference type="Pfam" id="PF00643">
    <property type="entry name" value="zf-B_box"/>
    <property type="match status" value="1"/>
</dbReference>
<gene>
    <name evidence="7" type="ORF">DY000_02008617</name>
</gene>
<protein>
    <recommendedName>
        <fullName evidence="6">B box-type domain-containing protein</fullName>
    </recommendedName>
</protein>
<keyword evidence="2 4" id="KW-0863">Zinc-finger</keyword>
<dbReference type="InterPro" id="IPR052453">
    <property type="entry name" value="CONSTANS-like_ZF"/>
</dbReference>
<dbReference type="InterPro" id="IPR049808">
    <property type="entry name" value="CONSTANS-like_Bbox1"/>
</dbReference>
<dbReference type="EMBL" id="QGKV02000832">
    <property type="protein sequence ID" value="KAF3547154.1"/>
    <property type="molecule type" value="Genomic_DNA"/>
</dbReference>
<dbReference type="PANTHER" id="PTHR31874:SF46">
    <property type="entry name" value="B BOX-TYPE DOMAIN-CONTAINING PROTEIN"/>
    <property type="match status" value="1"/>
</dbReference>
<evidence type="ECO:0000259" key="6">
    <source>
        <dbReference type="PROSITE" id="PS50119"/>
    </source>
</evidence>
<keyword evidence="1" id="KW-0479">Metal-binding</keyword>
<keyword evidence="8" id="KW-1185">Reference proteome</keyword>
<evidence type="ECO:0000256" key="1">
    <source>
        <dbReference type="ARBA" id="ARBA00022723"/>
    </source>
</evidence>
<sequence>MKSLANGVRAKTARTCDNCLKKRAHWFCAADEAFLCQSCDTSVHSANLLARRHERVRLKDTSPQQEAPTWHHGFTRKPRTPRGSGKRNNSSTFHDMVPEITAEGQTDSSEVEGPLICQVPVLDPMVVEPKIKFPTMRSGVMIDGHEDEDKDESCLNEIFPTNMEVEDFAADVETLLGHGLDKESYTMEELGLSNTEMLKKDEIEDKETKAMNMDIEICDDDQGNRDGTMPFDLNYPQNAYEEDAIKNVESNGECVQAKEEKKKNVLMLSLDYDQVISTWGGQGLPWTSGGPPDIDINISGSPVVSKAGAQTSLEARISHVDSTPEVAGWARVATKWFNPAGHRTQKINNVLVPRNPRKGDRQRWGGTQVGYVRHDTVKLRLWLMSGYGPNQLGGVRLHTDGVQSISYAMLQGFS</sequence>
<dbReference type="CDD" id="cd19821">
    <property type="entry name" value="Bbox1_BBX-like"/>
    <property type="match status" value="1"/>
</dbReference>
<organism evidence="7 8">
    <name type="scientific">Brassica cretica</name>
    <name type="common">Mustard</name>
    <dbReference type="NCBI Taxonomy" id="69181"/>
    <lineage>
        <taxon>Eukaryota</taxon>
        <taxon>Viridiplantae</taxon>
        <taxon>Streptophyta</taxon>
        <taxon>Embryophyta</taxon>
        <taxon>Tracheophyta</taxon>
        <taxon>Spermatophyta</taxon>
        <taxon>Magnoliopsida</taxon>
        <taxon>eudicotyledons</taxon>
        <taxon>Gunneridae</taxon>
        <taxon>Pentapetalae</taxon>
        <taxon>rosids</taxon>
        <taxon>malvids</taxon>
        <taxon>Brassicales</taxon>
        <taxon>Brassicaceae</taxon>
        <taxon>Brassiceae</taxon>
        <taxon>Brassica</taxon>
    </lineage>
</organism>
<accession>A0ABQ7C6E0</accession>
<keyword evidence="3" id="KW-0862">Zinc</keyword>
<dbReference type="InterPro" id="IPR000315">
    <property type="entry name" value="Znf_B-box"/>
</dbReference>
<dbReference type="SMART" id="SM00336">
    <property type="entry name" value="BBOX"/>
    <property type="match status" value="1"/>
</dbReference>
<evidence type="ECO:0000313" key="8">
    <source>
        <dbReference type="Proteomes" id="UP000266723"/>
    </source>
</evidence>
<comment type="caution">
    <text evidence="7">The sequence shown here is derived from an EMBL/GenBank/DDBJ whole genome shotgun (WGS) entry which is preliminary data.</text>
</comment>
<feature type="region of interest" description="Disordered" evidence="5">
    <location>
        <begin position="58"/>
        <end position="97"/>
    </location>
</feature>
<evidence type="ECO:0000256" key="2">
    <source>
        <dbReference type="ARBA" id="ARBA00022771"/>
    </source>
</evidence>
<dbReference type="PROSITE" id="PS50119">
    <property type="entry name" value="ZF_BBOX"/>
    <property type="match status" value="1"/>
</dbReference>
<proteinExistence type="predicted"/>
<feature type="domain" description="B box-type" evidence="6">
    <location>
        <begin position="11"/>
        <end position="58"/>
    </location>
</feature>
<dbReference type="PANTHER" id="PTHR31874">
    <property type="entry name" value="CCT MOTIF FAMILY PROTEIN, EXPRESSED"/>
    <property type="match status" value="1"/>
</dbReference>
<evidence type="ECO:0000256" key="3">
    <source>
        <dbReference type="ARBA" id="ARBA00022833"/>
    </source>
</evidence>
<reference evidence="7 8" key="1">
    <citation type="journal article" date="2020" name="BMC Genomics">
        <title>Intraspecific diversification of the crop wild relative Brassica cretica Lam. using demographic model selection.</title>
        <authorList>
            <person name="Kioukis A."/>
            <person name="Michalopoulou V.A."/>
            <person name="Briers L."/>
            <person name="Pirintsos S."/>
            <person name="Studholme D.J."/>
            <person name="Pavlidis P."/>
            <person name="Sarris P.F."/>
        </authorList>
    </citation>
    <scope>NUCLEOTIDE SEQUENCE [LARGE SCALE GENOMIC DNA]</scope>
    <source>
        <strain evidence="8">cv. PFS-1207/04</strain>
    </source>
</reference>